<feature type="domain" description="HTH iclR-type" evidence="3">
    <location>
        <begin position="16"/>
        <end position="77"/>
    </location>
</feature>
<reference evidence="4 5" key="1">
    <citation type="submission" date="2014-07" db="EMBL/GenBank/DDBJ databases">
        <authorList>
            <person name="McCorrison J."/>
            <person name="Sanka R."/>
            <person name="Torralba M."/>
            <person name="Gillis M."/>
            <person name="Haft D.H."/>
            <person name="Methe B."/>
            <person name="Sutton G."/>
            <person name="Nelson K.E."/>
        </authorList>
    </citation>
    <scope>NUCLEOTIDE SEQUENCE [LARGE SCALE GENOMIC DNA]</scope>
    <source>
        <strain evidence="4 5">DNF00011</strain>
    </source>
</reference>
<dbReference type="RefSeq" id="WP_035756000.1">
    <property type="nucleotide sequence ID" value="NZ_JRNH01000015.1"/>
</dbReference>
<dbReference type="SUPFAM" id="SSF46785">
    <property type="entry name" value="Winged helix' DNA-binding domain"/>
    <property type="match status" value="1"/>
</dbReference>
<dbReference type="InterPro" id="IPR050707">
    <property type="entry name" value="HTH_MetabolicPath_Reg"/>
</dbReference>
<comment type="caution">
    <text evidence="4">The sequence shown here is derived from an EMBL/GenBank/DDBJ whole genome shotgun (WGS) entry which is preliminary data.</text>
</comment>
<dbReference type="EMBL" id="JRNH01000015">
    <property type="protein sequence ID" value="KGF20379.1"/>
    <property type="molecule type" value="Genomic_DNA"/>
</dbReference>
<dbReference type="Gene3D" id="3.30.450.40">
    <property type="match status" value="1"/>
</dbReference>
<dbReference type="InterPro" id="IPR036390">
    <property type="entry name" value="WH_DNA-bd_sf"/>
</dbReference>
<evidence type="ECO:0000259" key="3">
    <source>
        <dbReference type="PROSITE" id="PS51077"/>
    </source>
</evidence>
<evidence type="ECO:0000256" key="1">
    <source>
        <dbReference type="ARBA" id="ARBA00023015"/>
    </source>
</evidence>
<dbReference type="InterPro" id="IPR036388">
    <property type="entry name" value="WH-like_DNA-bd_sf"/>
</dbReference>
<dbReference type="Pfam" id="PF09339">
    <property type="entry name" value="HTH_IclR"/>
    <property type="match status" value="1"/>
</dbReference>
<dbReference type="InterPro" id="IPR029016">
    <property type="entry name" value="GAF-like_dom_sf"/>
</dbReference>
<sequence>MTVDAEGRAGASAAGSQTLSRGLSLLEAIAEYEQGLTIPQLCERVGLHRSIVYRLLRTLEAHNMVVRGADGVVTLGPNLLVLARSVSRDVQAAALPELTRLSQGLQMTAFIAVLTQDQVVTLVSVEPKVDGATLVQRPGSAHPLDAGAPGAAIRAQLGTAELAARGLAHPELLGDAAAPYTKSRSQVLTGVSSIAVPLRVPGYAAASLAVVFVGSEDDAGVASALHLSASVIEAELL</sequence>
<keyword evidence="1" id="KW-0805">Transcription regulation</keyword>
<dbReference type="Proteomes" id="UP000053528">
    <property type="component" value="Unassembled WGS sequence"/>
</dbReference>
<dbReference type="SUPFAM" id="SSF55781">
    <property type="entry name" value="GAF domain-like"/>
    <property type="match status" value="1"/>
</dbReference>
<evidence type="ECO:0000313" key="5">
    <source>
        <dbReference type="Proteomes" id="UP000053528"/>
    </source>
</evidence>
<keyword evidence="2" id="KW-0804">Transcription</keyword>
<dbReference type="Gene3D" id="1.10.10.10">
    <property type="entry name" value="Winged helix-like DNA-binding domain superfamily/Winged helix DNA-binding domain"/>
    <property type="match status" value="1"/>
</dbReference>
<organism evidence="4 5">
    <name type="scientific">Pseudoglutamicibacter albus DNF00011</name>
    <dbReference type="NCBI Taxonomy" id="1401063"/>
    <lineage>
        <taxon>Bacteria</taxon>
        <taxon>Bacillati</taxon>
        <taxon>Actinomycetota</taxon>
        <taxon>Actinomycetes</taxon>
        <taxon>Micrococcales</taxon>
        <taxon>Micrococcaceae</taxon>
        <taxon>Pseudoglutamicibacter</taxon>
    </lineage>
</organism>
<accession>A0A096AHF8</accession>
<proteinExistence type="predicted"/>
<dbReference type="SMART" id="SM00346">
    <property type="entry name" value="HTH_ICLR"/>
    <property type="match status" value="1"/>
</dbReference>
<dbReference type="PANTHER" id="PTHR30136:SF24">
    <property type="entry name" value="HTH-TYPE TRANSCRIPTIONAL REPRESSOR ALLR"/>
    <property type="match status" value="1"/>
</dbReference>
<dbReference type="PANTHER" id="PTHR30136">
    <property type="entry name" value="HELIX-TURN-HELIX TRANSCRIPTIONAL REGULATOR, ICLR FAMILY"/>
    <property type="match status" value="1"/>
</dbReference>
<name>A0A096AHF8_9MICC</name>
<dbReference type="GO" id="GO:0045892">
    <property type="term" value="P:negative regulation of DNA-templated transcription"/>
    <property type="evidence" value="ECO:0007669"/>
    <property type="project" value="TreeGrafter"/>
</dbReference>
<dbReference type="AlphaFoldDB" id="A0A096AHF8"/>
<dbReference type="InterPro" id="IPR005471">
    <property type="entry name" value="Tscrpt_reg_IclR_N"/>
</dbReference>
<gene>
    <name evidence="4" type="ORF">HMPREF2128_05625</name>
</gene>
<protein>
    <recommendedName>
        <fullName evidence="3">HTH iclR-type domain-containing protein</fullName>
    </recommendedName>
</protein>
<evidence type="ECO:0000313" key="4">
    <source>
        <dbReference type="EMBL" id="KGF20379.1"/>
    </source>
</evidence>
<dbReference type="GO" id="GO:0003677">
    <property type="term" value="F:DNA binding"/>
    <property type="evidence" value="ECO:0007669"/>
    <property type="project" value="InterPro"/>
</dbReference>
<dbReference type="GO" id="GO:0003700">
    <property type="term" value="F:DNA-binding transcription factor activity"/>
    <property type="evidence" value="ECO:0007669"/>
    <property type="project" value="TreeGrafter"/>
</dbReference>
<evidence type="ECO:0000256" key="2">
    <source>
        <dbReference type="ARBA" id="ARBA00023163"/>
    </source>
</evidence>
<dbReference type="PROSITE" id="PS51077">
    <property type="entry name" value="HTH_ICLR"/>
    <property type="match status" value="1"/>
</dbReference>